<keyword evidence="2" id="KW-0902">Two-component regulatory system</keyword>
<evidence type="ECO:0000256" key="1">
    <source>
        <dbReference type="ARBA" id="ARBA00022553"/>
    </source>
</evidence>
<dbReference type="Pfam" id="PF02518">
    <property type="entry name" value="HATPase_c"/>
    <property type="match status" value="1"/>
</dbReference>
<dbReference type="SUPFAM" id="SSF52172">
    <property type="entry name" value="CheY-like"/>
    <property type="match status" value="1"/>
</dbReference>
<dbReference type="Pfam" id="PF00072">
    <property type="entry name" value="Response_reg"/>
    <property type="match status" value="1"/>
</dbReference>
<accession>A0A0L0DEW5</accession>
<dbReference type="SMART" id="SM00387">
    <property type="entry name" value="HATPase_c"/>
    <property type="match status" value="1"/>
</dbReference>
<dbReference type="Gene3D" id="3.40.50.2300">
    <property type="match status" value="1"/>
</dbReference>
<dbReference type="GO" id="GO:0000155">
    <property type="term" value="F:phosphorelay sensor kinase activity"/>
    <property type="evidence" value="ECO:0007669"/>
    <property type="project" value="InterPro"/>
</dbReference>
<evidence type="ECO:0000256" key="3">
    <source>
        <dbReference type="PROSITE-ProRule" id="PRU00169"/>
    </source>
</evidence>
<dbReference type="EMBL" id="GL349462">
    <property type="protein sequence ID" value="KNC50765.1"/>
    <property type="molecule type" value="Genomic_DNA"/>
</dbReference>
<dbReference type="PROSITE" id="PS50109">
    <property type="entry name" value="HIS_KIN"/>
    <property type="match status" value="1"/>
</dbReference>
<dbReference type="SUPFAM" id="SSF47384">
    <property type="entry name" value="Homodimeric domain of signal transducing histidine kinase"/>
    <property type="match status" value="1"/>
</dbReference>
<protein>
    <submittedName>
        <fullName evidence="6">Sensor protein</fullName>
    </submittedName>
</protein>
<feature type="modified residue" description="4-aspartylphosphate" evidence="3">
    <location>
        <position position="773"/>
    </location>
</feature>
<evidence type="ECO:0000313" key="7">
    <source>
        <dbReference type="Proteomes" id="UP000054408"/>
    </source>
</evidence>
<dbReference type="SUPFAM" id="SSF55874">
    <property type="entry name" value="ATPase domain of HSP90 chaperone/DNA topoisomerase II/histidine kinase"/>
    <property type="match status" value="1"/>
</dbReference>
<dbReference type="InterPro" id="IPR003661">
    <property type="entry name" value="HisK_dim/P_dom"/>
</dbReference>
<reference evidence="6 7" key="1">
    <citation type="submission" date="2010-05" db="EMBL/GenBank/DDBJ databases">
        <title>The Genome Sequence of Thecamonas trahens ATCC 50062.</title>
        <authorList>
            <consortium name="The Broad Institute Genome Sequencing Platform"/>
            <person name="Russ C."/>
            <person name="Cuomo C."/>
            <person name="Shea T."/>
            <person name="Young S.K."/>
            <person name="Zeng Q."/>
            <person name="Koehrsen M."/>
            <person name="Haas B."/>
            <person name="Borodovsky M."/>
            <person name="Guigo R."/>
            <person name="Alvarado L."/>
            <person name="Berlin A."/>
            <person name="Bochicchio J."/>
            <person name="Borenstein D."/>
            <person name="Chapman S."/>
            <person name="Chen Z."/>
            <person name="Freedman E."/>
            <person name="Gellesch M."/>
            <person name="Goldberg J."/>
            <person name="Griggs A."/>
            <person name="Gujja S."/>
            <person name="Heilman E."/>
            <person name="Heiman D."/>
            <person name="Hepburn T."/>
            <person name="Howarth C."/>
            <person name="Jen D."/>
            <person name="Larson L."/>
            <person name="Mehta T."/>
            <person name="Park D."/>
            <person name="Pearson M."/>
            <person name="Roberts A."/>
            <person name="Saif S."/>
            <person name="Shenoy N."/>
            <person name="Sisk P."/>
            <person name="Stolte C."/>
            <person name="Sykes S."/>
            <person name="Thomson T."/>
            <person name="Walk T."/>
            <person name="White J."/>
            <person name="Yandava C."/>
            <person name="Burger G."/>
            <person name="Gray M.W."/>
            <person name="Holland P.W.H."/>
            <person name="King N."/>
            <person name="Lang F.B.F."/>
            <person name="Roger A.J."/>
            <person name="Ruiz-Trillo I."/>
            <person name="Lander E."/>
            <person name="Nusbaum C."/>
        </authorList>
    </citation>
    <scope>NUCLEOTIDE SEQUENCE [LARGE SCALE GENOMIC DNA]</scope>
    <source>
        <strain evidence="6 7">ATCC 50062</strain>
    </source>
</reference>
<evidence type="ECO:0000259" key="4">
    <source>
        <dbReference type="PROSITE" id="PS50109"/>
    </source>
</evidence>
<dbReference type="RefSeq" id="XP_013756727.1">
    <property type="nucleotide sequence ID" value="XM_013901273.1"/>
</dbReference>
<dbReference type="InterPro" id="IPR036890">
    <property type="entry name" value="HATPase_C_sf"/>
</dbReference>
<gene>
    <name evidence="6" type="ORF">AMSG_06657</name>
</gene>
<dbReference type="Gene3D" id="3.30.565.10">
    <property type="entry name" value="Histidine kinase-like ATPase, C-terminal domain"/>
    <property type="match status" value="1"/>
</dbReference>
<dbReference type="Proteomes" id="UP000054408">
    <property type="component" value="Unassembled WGS sequence"/>
</dbReference>
<dbReference type="OMA" id="DANGCPR"/>
<dbReference type="eggNOG" id="KOG0519">
    <property type="taxonomic scope" value="Eukaryota"/>
</dbReference>
<sequence length="927" mass="98354">MQLQRSDSDSRLADGRRLAVVVRNARACYDGRTLVPVDVVVERKMDANGCPRFTTTLVDVSERMRASLEAAARREMEKRVMAKAQFLANISHELRTPLNGVLGMTSAMQSTALTTVQRENMTVIDKSARALLSLLDDLLTFAQADSGNLALHYQIFSIQALLDDMEIMLSNALVAAGKDAVSIARVSADLELPPLCVGDSRRIRQVFMNLISNAVKFTERGQIRLAVRVKPAGDGVKLPGAVPCNDAAHLFDSEPDDDDAPATTSEADVPWAAVLPVEIAVTVADSGIGMSSELVKRVFAPFEQADGSIRRKHGGAGLGLVVVKEVTRLCGGDVSVDSAPGLGSAFRATFVFGAVQDTAAQHARVLGDVRPLQEASILVVGANAKRAAWLAQHFQEAPVRATDVVRLADPFDALVEIRDAASFGDPYSLVILDPDETILDAWAVLHSLGRYNPSPLALGTRFIVIGESEAGNAASATESGLKSTVATVASDVGRLRVLQAALAVLDGVPAHAHSVSKKRQRARHRVRHLSYSRELSLGDQSTVSTSQSASATLSRSELDAVISWPSHRSVLDACGDGGLAASVSVVCVSDKVGLVATLAAMGVTQVVTCRSGAQMMLALGRARAQHQLPHLVMIDGSHGSNGLPQLAHTARTALGNPDGITLAAVVDDYDVFGNVDGFDEVLAPPVDRDDLMDAACRALVRAKVAEVEHMLQFSQLPGGKLQVLVVDDIEVNRMVLSALLANMSAEVAEACDGDEMLSQLNADCHAVDLVLLDCHMPVKDGYAAAAELRMLECDGECDRRLPISAVTADTGAEKEALRSGMDLCLFKPISRAAIQAAVALLVERALPRDALNPPTLPPPLRDQIAGAQPSLGDVARADLDVMVAGLVLCGRPRAACALKLSWDVAQESTRSGLIDGLCRLVDDVINE</sequence>
<dbReference type="AlphaFoldDB" id="A0A0L0DEW5"/>
<dbReference type="InterPro" id="IPR001789">
    <property type="entry name" value="Sig_transdc_resp-reg_receiver"/>
</dbReference>
<dbReference type="PROSITE" id="PS50110">
    <property type="entry name" value="RESPONSE_REGULATORY"/>
    <property type="match status" value="1"/>
</dbReference>
<dbReference type="SMART" id="SM00448">
    <property type="entry name" value="REC"/>
    <property type="match status" value="1"/>
</dbReference>
<name>A0A0L0DEW5_THETB</name>
<proteinExistence type="predicted"/>
<dbReference type="GeneID" id="25565764"/>
<dbReference type="OrthoDB" id="10266508at2759"/>
<dbReference type="Pfam" id="PF00512">
    <property type="entry name" value="HisKA"/>
    <property type="match status" value="1"/>
</dbReference>
<dbReference type="PRINTS" id="PR00344">
    <property type="entry name" value="BCTRLSENSOR"/>
</dbReference>
<organism evidence="6 7">
    <name type="scientific">Thecamonas trahens ATCC 50062</name>
    <dbReference type="NCBI Taxonomy" id="461836"/>
    <lineage>
        <taxon>Eukaryota</taxon>
        <taxon>Apusozoa</taxon>
        <taxon>Apusomonadida</taxon>
        <taxon>Apusomonadidae</taxon>
        <taxon>Thecamonas</taxon>
    </lineage>
</organism>
<dbReference type="InterPro" id="IPR036097">
    <property type="entry name" value="HisK_dim/P_sf"/>
</dbReference>
<evidence type="ECO:0000256" key="2">
    <source>
        <dbReference type="ARBA" id="ARBA00023012"/>
    </source>
</evidence>
<dbReference type="CDD" id="cd17546">
    <property type="entry name" value="REC_hyHK_CKI1_RcsC-like"/>
    <property type="match status" value="1"/>
</dbReference>
<dbReference type="SMART" id="SM00388">
    <property type="entry name" value="HisKA"/>
    <property type="match status" value="1"/>
</dbReference>
<dbReference type="PANTHER" id="PTHR45339">
    <property type="entry name" value="HYBRID SIGNAL TRANSDUCTION HISTIDINE KINASE J"/>
    <property type="match status" value="1"/>
</dbReference>
<keyword evidence="7" id="KW-1185">Reference proteome</keyword>
<dbReference type="PANTHER" id="PTHR45339:SF1">
    <property type="entry name" value="HYBRID SIGNAL TRANSDUCTION HISTIDINE KINASE J"/>
    <property type="match status" value="1"/>
</dbReference>
<evidence type="ECO:0000313" key="6">
    <source>
        <dbReference type="EMBL" id="KNC50765.1"/>
    </source>
</evidence>
<dbReference type="CDD" id="cd00082">
    <property type="entry name" value="HisKA"/>
    <property type="match status" value="1"/>
</dbReference>
<dbReference type="Gene3D" id="1.10.287.130">
    <property type="match status" value="1"/>
</dbReference>
<dbReference type="InterPro" id="IPR005467">
    <property type="entry name" value="His_kinase_dom"/>
</dbReference>
<dbReference type="InterPro" id="IPR004358">
    <property type="entry name" value="Sig_transdc_His_kin-like_C"/>
</dbReference>
<dbReference type="CDD" id="cd16922">
    <property type="entry name" value="HATPase_EvgS-ArcB-TorS-like"/>
    <property type="match status" value="1"/>
</dbReference>
<feature type="domain" description="Response regulatory" evidence="5">
    <location>
        <begin position="722"/>
        <end position="842"/>
    </location>
</feature>
<dbReference type="STRING" id="461836.A0A0L0DEW5"/>
<dbReference type="InterPro" id="IPR011006">
    <property type="entry name" value="CheY-like_superfamily"/>
</dbReference>
<feature type="domain" description="Histidine kinase" evidence="4">
    <location>
        <begin position="89"/>
        <end position="354"/>
    </location>
</feature>
<dbReference type="InterPro" id="IPR003594">
    <property type="entry name" value="HATPase_dom"/>
</dbReference>
<keyword evidence="1 3" id="KW-0597">Phosphoprotein</keyword>
<evidence type="ECO:0000259" key="5">
    <source>
        <dbReference type="PROSITE" id="PS50110"/>
    </source>
</evidence>